<protein>
    <submittedName>
        <fullName evidence="4">Stage II sporulation P family protein</fullName>
    </submittedName>
</protein>
<feature type="region of interest" description="Disordered" evidence="1">
    <location>
        <begin position="367"/>
        <end position="389"/>
    </location>
</feature>
<reference evidence="4 5" key="1">
    <citation type="submission" date="2007-01" db="EMBL/GenBank/DDBJ databases">
        <title>Annotation of the draft genome assembly of Thermosinus carboxydivorans Nor1.</title>
        <authorList>
            <consortium name="US DOE Joint Genome Institute (JGI-ORNL)"/>
            <person name="Larimer F."/>
            <person name="Land M."/>
            <person name="Hauser L."/>
        </authorList>
    </citation>
    <scope>NUCLEOTIDE SEQUENCE [LARGE SCALE GENOMIC DNA]</scope>
    <source>
        <strain evidence="4 5">Nor1</strain>
    </source>
</reference>
<dbReference type="Proteomes" id="UP000005139">
    <property type="component" value="Unassembled WGS sequence"/>
</dbReference>
<accession>A1HTV9</accession>
<comment type="caution">
    <text evidence="4">The sequence shown here is derived from an EMBL/GenBank/DDBJ whole genome shotgun (WGS) entry which is preliminary data.</text>
</comment>
<keyword evidence="2" id="KW-1133">Transmembrane helix</keyword>
<dbReference type="EMBL" id="AAWL01000029">
    <property type="protein sequence ID" value="EAX46535.1"/>
    <property type="molecule type" value="Genomic_DNA"/>
</dbReference>
<feature type="transmembrane region" description="Helical" evidence="2">
    <location>
        <begin position="327"/>
        <end position="349"/>
    </location>
</feature>
<feature type="signal peptide" evidence="3">
    <location>
        <begin position="1"/>
        <end position="23"/>
    </location>
</feature>
<feature type="chain" id="PRO_5038812851" evidence="3">
    <location>
        <begin position="24"/>
        <end position="389"/>
    </location>
</feature>
<evidence type="ECO:0000256" key="3">
    <source>
        <dbReference type="SAM" id="SignalP"/>
    </source>
</evidence>
<name>A1HTV9_9FIRM</name>
<keyword evidence="3" id="KW-0732">Signal</keyword>
<dbReference type="AlphaFoldDB" id="A1HTV9"/>
<evidence type="ECO:0000256" key="1">
    <source>
        <dbReference type="SAM" id="MobiDB-lite"/>
    </source>
</evidence>
<evidence type="ECO:0000313" key="5">
    <source>
        <dbReference type="Proteomes" id="UP000005139"/>
    </source>
</evidence>
<evidence type="ECO:0000256" key="2">
    <source>
        <dbReference type="SAM" id="Phobius"/>
    </source>
</evidence>
<organism evidence="4 5">
    <name type="scientific">Thermosinus carboxydivorans Nor1</name>
    <dbReference type="NCBI Taxonomy" id="401526"/>
    <lineage>
        <taxon>Bacteria</taxon>
        <taxon>Bacillati</taxon>
        <taxon>Bacillota</taxon>
        <taxon>Negativicutes</taxon>
        <taxon>Selenomonadales</taxon>
        <taxon>Sporomusaceae</taxon>
        <taxon>Thermosinus</taxon>
    </lineage>
</organism>
<keyword evidence="2" id="KW-0812">Transmembrane</keyword>
<dbReference type="eggNOG" id="COG1249">
    <property type="taxonomic scope" value="Bacteria"/>
</dbReference>
<dbReference type="InterPro" id="IPR010897">
    <property type="entry name" value="Spore_II_P"/>
</dbReference>
<proteinExistence type="predicted"/>
<reference evidence="4 5" key="2">
    <citation type="submission" date="2007-01" db="EMBL/GenBank/DDBJ databases">
        <title>Sequencing of the draft genome and assembly of Thermosinus carboxydivorans Nor1.</title>
        <authorList>
            <consortium name="US DOE Joint Genome Institute (JGI-PGF)"/>
            <person name="Copeland A."/>
            <person name="Lucas S."/>
            <person name="Lapidus A."/>
            <person name="Barry K."/>
            <person name="Glavina del Rio T."/>
            <person name="Dalin E."/>
            <person name="Tice H."/>
            <person name="Bruce D."/>
            <person name="Pitluck S."/>
            <person name="Richardson P."/>
        </authorList>
    </citation>
    <scope>NUCLEOTIDE SEQUENCE [LARGE SCALE GENOMIC DNA]</scope>
    <source>
        <strain evidence="4 5">Nor1</strain>
    </source>
</reference>
<keyword evidence="5" id="KW-1185">Reference proteome</keyword>
<gene>
    <name evidence="4" type="ORF">TcarDRAFT_0213</name>
</gene>
<evidence type="ECO:0000313" key="4">
    <source>
        <dbReference type="EMBL" id="EAX46535.1"/>
    </source>
</evidence>
<sequence length="389" mass="41618">MNRLFVCALILAIGVVFTAEAFAHERNDGGYYTIVDEQGIPVYYTGWKVRVGDQCLTADNKRYEVYQIEGDTARARLIGQVNLAQYAPPTGGAMAMFEGLLQPRVARAQGGKVAIYHTHSDESYVPTDGTESKLGAGGIYKVGDSFAQALKTKGLDAIHSQAKHDPHDDMAYERSRRTVLDLLKQQPDAIFDIHRDAVPAEVYKANVAGQDISKVQLVVGKYGPTSKQIEDYALQIKAAADKQHPGLVKGIFFAKGGDYNQDLHPRSMLLEVGAHTNTRDSAEKGIALFADVVPTVLGKTAPGSQATNGSAGLGTAATGPSGASKSIGWILGLLVVGGAAFLFLSTGGLKEAGAKLKQFTSSEFTNFLGPRLKGKRSNNPNDRDDSDSK</sequence>
<dbReference type="Pfam" id="PF07454">
    <property type="entry name" value="SpoIIP"/>
    <property type="match status" value="1"/>
</dbReference>
<dbReference type="NCBIfam" id="TIGR02867">
    <property type="entry name" value="spore_II_P"/>
    <property type="match status" value="1"/>
</dbReference>
<keyword evidence="2" id="KW-0472">Membrane</keyword>